<protein>
    <submittedName>
        <fullName evidence="2">DUF805 domain-containing protein</fullName>
    </submittedName>
</protein>
<keyword evidence="3" id="KW-1185">Reference proteome</keyword>
<accession>A0ABW3JCG6</accession>
<evidence type="ECO:0000256" key="1">
    <source>
        <dbReference type="SAM" id="Phobius"/>
    </source>
</evidence>
<dbReference type="RefSeq" id="WP_379090997.1">
    <property type="nucleotide sequence ID" value="NZ_JBHTJO010000002.1"/>
</dbReference>
<feature type="transmembrane region" description="Helical" evidence="1">
    <location>
        <begin position="48"/>
        <end position="73"/>
    </location>
</feature>
<keyword evidence="1" id="KW-0472">Membrane</keyword>
<comment type="caution">
    <text evidence="2">The sequence shown here is derived from an EMBL/GenBank/DDBJ whole genome shotgun (WGS) entry which is preliminary data.</text>
</comment>
<evidence type="ECO:0000313" key="3">
    <source>
        <dbReference type="Proteomes" id="UP001597102"/>
    </source>
</evidence>
<gene>
    <name evidence="2" type="ORF">ACFQ2F_13670</name>
</gene>
<feature type="transmembrane region" description="Helical" evidence="1">
    <location>
        <begin position="20"/>
        <end position="42"/>
    </location>
</feature>
<sequence length="163" mass="17663">MDLKYWYLTLRGRIGRQTFWMAIVPLLIASWVVSFIVTRITLSMPGNAIMGALGSGMMMLITAVTLIGIIAVCVKRFHDRNKSGWWMAGLYVVSIAQVAVLATSGMAMTETGPMSLGNLLSAVWFGLVLWLIIELGILKGTDGPNEYGPDPLQDAPANTDADA</sequence>
<feature type="transmembrane region" description="Helical" evidence="1">
    <location>
        <begin position="119"/>
        <end position="138"/>
    </location>
</feature>
<dbReference type="Pfam" id="PF05656">
    <property type="entry name" value="DUF805"/>
    <property type="match status" value="1"/>
</dbReference>
<dbReference type="InterPro" id="IPR008523">
    <property type="entry name" value="DUF805"/>
</dbReference>
<feature type="transmembrane region" description="Helical" evidence="1">
    <location>
        <begin position="85"/>
        <end position="107"/>
    </location>
</feature>
<keyword evidence="1" id="KW-1133">Transmembrane helix</keyword>
<organism evidence="2 3">
    <name type="scientific">Methyloligella solikamskensis</name>
    <dbReference type="NCBI Taxonomy" id="1177756"/>
    <lineage>
        <taxon>Bacteria</taxon>
        <taxon>Pseudomonadati</taxon>
        <taxon>Pseudomonadota</taxon>
        <taxon>Alphaproteobacteria</taxon>
        <taxon>Hyphomicrobiales</taxon>
        <taxon>Hyphomicrobiaceae</taxon>
        <taxon>Methyloligella</taxon>
    </lineage>
</organism>
<reference evidence="3" key="1">
    <citation type="journal article" date="2019" name="Int. J. Syst. Evol. Microbiol.">
        <title>The Global Catalogue of Microorganisms (GCM) 10K type strain sequencing project: providing services to taxonomists for standard genome sequencing and annotation.</title>
        <authorList>
            <consortium name="The Broad Institute Genomics Platform"/>
            <consortium name="The Broad Institute Genome Sequencing Center for Infectious Disease"/>
            <person name="Wu L."/>
            <person name="Ma J."/>
        </authorList>
    </citation>
    <scope>NUCLEOTIDE SEQUENCE [LARGE SCALE GENOMIC DNA]</scope>
    <source>
        <strain evidence="3">CCUG 61697</strain>
    </source>
</reference>
<dbReference type="Proteomes" id="UP001597102">
    <property type="component" value="Unassembled WGS sequence"/>
</dbReference>
<proteinExistence type="predicted"/>
<dbReference type="PANTHER" id="PTHR34980">
    <property type="entry name" value="INNER MEMBRANE PROTEIN-RELATED-RELATED"/>
    <property type="match status" value="1"/>
</dbReference>
<dbReference type="EMBL" id="JBHTJO010000002">
    <property type="protein sequence ID" value="MFD0988148.1"/>
    <property type="molecule type" value="Genomic_DNA"/>
</dbReference>
<keyword evidence="1" id="KW-0812">Transmembrane</keyword>
<dbReference type="PANTHER" id="PTHR34980:SF3">
    <property type="entry name" value="BLR8105 PROTEIN"/>
    <property type="match status" value="1"/>
</dbReference>
<name>A0ABW3JCG6_9HYPH</name>
<evidence type="ECO:0000313" key="2">
    <source>
        <dbReference type="EMBL" id="MFD0988148.1"/>
    </source>
</evidence>